<proteinExistence type="predicted"/>
<dbReference type="EMBL" id="BMPF01000002">
    <property type="protein sequence ID" value="GGL30234.1"/>
    <property type="molecule type" value="Genomic_DNA"/>
</dbReference>
<protein>
    <submittedName>
        <fullName evidence="2">3-isopropylmalate dehydratase</fullName>
    </submittedName>
</protein>
<comment type="caution">
    <text evidence="2">The sequence shown here is derived from an EMBL/GenBank/DDBJ whole genome shotgun (WGS) entry which is preliminary data.</text>
</comment>
<evidence type="ECO:0000256" key="1">
    <source>
        <dbReference type="SAM" id="MobiDB-lite"/>
    </source>
</evidence>
<accession>A0A830FBI1</accession>
<dbReference type="InterPro" id="IPR019151">
    <property type="entry name" value="Proteasome_assmbl_chaperone_2"/>
</dbReference>
<organism evidence="2 3">
    <name type="scientific">Halarchaeum grantii</name>
    <dbReference type="NCBI Taxonomy" id="1193105"/>
    <lineage>
        <taxon>Archaea</taxon>
        <taxon>Methanobacteriati</taxon>
        <taxon>Methanobacteriota</taxon>
        <taxon>Stenosarchaea group</taxon>
        <taxon>Halobacteria</taxon>
        <taxon>Halobacteriales</taxon>
        <taxon>Halobacteriaceae</taxon>
    </lineage>
</organism>
<sequence length="259" mass="27064">MTDVTPNASFERVTDAPAEPATLVEGLPGHGLVAAIAVDLVTRQLGLDHHGTVTSPAFPRVASFADGRVRDPVRVYAGDDPAVMTLQSDVTLDDGGADALAEGLLDGLGDRLDRVVLLVGAPADSQQQVGDVAGIATSDDVARDLSDAGIALAEGTGLVGGATGSLLAACHQRDVPAAALVVRANPYIPDPRAARAVIEEALEPLVDFDIDTARLEADAHQIEDRLEQMAEQYRRAQTTGAEEHADSTARSRTLSNMYQ</sequence>
<dbReference type="InterPro" id="IPR038389">
    <property type="entry name" value="PSMG2_sf"/>
</dbReference>
<gene>
    <name evidence="2" type="ORF">GCM10009037_12390</name>
</gene>
<dbReference type="Pfam" id="PF09754">
    <property type="entry name" value="PAC2"/>
    <property type="match status" value="1"/>
</dbReference>
<feature type="compositionally biased region" description="Polar residues" evidence="1">
    <location>
        <begin position="250"/>
        <end position="259"/>
    </location>
</feature>
<name>A0A830FBI1_9EURY</name>
<dbReference type="Proteomes" id="UP000628840">
    <property type="component" value="Unassembled WGS sequence"/>
</dbReference>
<feature type="region of interest" description="Disordered" evidence="1">
    <location>
        <begin position="234"/>
        <end position="259"/>
    </location>
</feature>
<dbReference type="PANTHER" id="PTHR35610:SF8">
    <property type="entry name" value="3-ISOPROPYLMALATE DEHYDRATASE"/>
    <property type="match status" value="1"/>
</dbReference>
<dbReference type="Gene3D" id="3.40.50.10900">
    <property type="entry name" value="PAC-like subunit"/>
    <property type="match status" value="1"/>
</dbReference>
<evidence type="ECO:0000313" key="3">
    <source>
        <dbReference type="Proteomes" id="UP000628840"/>
    </source>
</evidence>
<reference evidence="2 3" key="1">
    <citation type="journal article" date="2019" name="Int. J. Syst. Evol. Microbiol.">
        <title>The Global Catalogue of Microorganisms (GCM) 10K type strain sequencing project: providing services to taxonomists for standard genome sequencing and annotation.</title>
        <authorList>
            <consortium name="The Broad Institute Genomics Platform"/>
            <consortium name="The Broad Institute Genome Sequencing Center for Infectious Disease"/>
            <person name="Wu L."/>
            <person name="Ma J."/>
        </authorList>
    </citation>
    <scope>NUCLEOTIDE SEQUENCE [LARGE SCALE GENOMIC DNA]</scope>
    <source>
        <strain evidence="2 3">JCM 19585</strain>
    </source>
</reference>
<keyword evidence="3" id="KW-1185">Reference proteome</keyword>
<evidence type="ECO:0000313" key="2">
    <source>
        <dbReference type="EMBL" id="GGL30234.1"/>
    </source>
</evidence>
<dbReference type="PANTHER" id="PTHR35610">
    <property type="entry name" value="3-ISOPROPYLMALATE DEHYDRATASE-RELATED"/>
    <property type="match status" value="1"/>
</dbReference>
<dbReference type="SUPFAM" id="SSF159659">
    <property type="entry name" value="Cgl1923-like"/>
    <property type="match status" value="1"/>
</dbReference>
<dbReference type="AlphaFoldDB" id="A0A830FBI1"/>
<dbReference type="OrthoDB" id="35908at2157"/>
<dbReference type="RefSeq" id="WP_188880395.1">
    <property type="nucleotide sequence ID" value="NZ_BMPF01000002.1"/>
</dbReference>